<keyword evidence="2" id="KW-1185">Reference proteome</keyword>
<dbReference type="Proteomes" id="UP001062846">
    <property type="component" value="Chromosome 11"/>
</dbReference>
<evidence type="ECO:0000313" key="2">
    <source>
        <dbReference type="Proteomes" id="UP001062846"/>
    </source>
</evidence>
<proteinExistence type="predicted"/>
<protein>
    <submittedName>
        <fullName evidence="1">Uncharacterized protein</fullName>
    </submittedName>
</protein>
<reference evidence="1" key="1">
    <citation type="submission" date="2022-02" db="EMBL/GenBank/DDBJ databases">
        <title>Plant Genome Project.</title>
        <authorList>
            <person name="Zhang R.-G."/>
        </authorList>
    </citation>
    <scope>NUCLEOTIDE SEQUENCE</scope>
    <source>
        <strain evidence="1">AT1</strain>
    </source>
</reference>
<organism evidence="1 2">
    <name type="scientific">Rhododendron molle</name>
    <name type="common">Chinese azalea</name>
    <name type="synonym">Azalea mollis</name>
    <dbReference type="NCBI Taxonomy" id="49168"/>
    <lineage>
        <taxon>Eukaryota</taxon>
        <taxon>Viridiplantae</taxon>
        <taxon>Streptophyta</taxon>
        <taxon>Embryophyta</taxon>
        <taxon>Tracheophyta</taxon>
        <taxon>Spermatophyta</taxon>
        <taxon>Magnoliopsida</taxon>
        <taxon>eudicotyledons</taxon>
        <taxon>Gunneridae</taxon>
        <taxon>Pentapetalae</taxon>
        <taxon>asterids</taxon>
        <taxon>Ericales</taxon>
        <taxon>Ericaceae</taxon>
        <taxon>Ericoideae</taxon>
        <taxon>Rhodoreae</taxon>
        <taxon>Rhododendron</taxon>
    </lineage>
</organism>
<evidence type="ECO:0000313" key="1">
    <source>
        <dbReference type="EMBL" id="KAI8530737.1"/>
    </source>
</evidence>
<comment type="caution">
    <text evidence="1">The sequence shown here is derived from an EMBL/GenBank/DDBJ whole genome shotgun (WGS) entry which is preliminary data.</text>
</comment>
<sequence>MVNSRLVGSLFKSSKSQRDCASIISLYEAVSWAIKNHMFHINIHTNDSSLFQQLRSVKELPAIAAPLFFNFCFLAQSVHICSITLCERNKVHQAYLLARFAASSRIHSEADISYPFDNE</sequence>
<accession>A0ACC0LQ96</accession>
<gene>
    <name evidence="1" type="ORF">RHMOL_Rhmol11G0082800</name>
</gene>
<name>A0ACC0LQ96_RHOML</name>
<dbReference type="EMBL" id="CM046398">
    <property type="protein sequence ID" value="KAI8530737.1"/>
    <property type="molecule type" value="Genomic_DNA"/>
</dbReference>